<keyword evidence="1" id="KW-0805">Transcription regulation</keyword>
<dbReference type="Gene3D" id="3.30.450.40">
    <property type="match status" value="1"/>
</dbReference>
<dbReference type="RefSeq" id="WP_281843775.1">
    <property type="nucleotide sequence ID" value="NZ_BROH01000015.1"/>
</dbReference>
<organism evidence="6 7">
    <name type="scientific">Sinisalibacter aestuarii</name>
    <dbReference type="NCBI Taxonomy" id="2949426"/>
    <lineage>
        <taxon>Bacteria</taxon>
        <taxon>Pseudomonadati</taxon>
        <taxon>Pseudomonadota</taxon>
        <taxon>Alphaproteobacteria</taxon>
        <taxon>Rhodobacterales</taxon>
        <taxon>Roseobacteraceae</taxon>
        <taxon>Sinisalibacter</taxon>
    </lineage>
</organism>
<dbReference type="Pfam" id="PF09339">
    <property type="entry name" value="HTH_IclR"/>
    <property type="match status" value="1"/>
</dbReference>
<keyword evidence="7" id="KW-1185">Reference proteome</keyword>
<dbReference type="InterPro" id="IPR029016">
    <property type="entry name" value="GAF-like_dom_sf"/>
</dbReference>
<dbReference type="PROSITE" id="PS51078">
    <property type="entry name" value="ICLR_ED"/>
    <property type="match status" value="1"/>
</dbReference>
<dbReference type="PROSITE" id="PS51077">
    <property type="entry name" value="HTH_ICLR"/>
    <property type="match status" value="1"/>
</dbReference>
<evidence type="ECO:0000256" key="3">
    <source>
        <dbReference type="ARBA" id="ARBA00023163"/>
    </source>
</evidence>
<gene>
    <name evidence="6" type="ORF">STA1M1_37190</name>
</gene>
<dbReference type="Pfam" id="PF01614">
    <property type="entry name" value="IclR_C"/>
    <property type="match status" value="1"/>
</dbReference>
<evidence type="ECO:0000313" key="6">
    <source>
        <dbReference type="EMBL" id="GKY89850.1"/>
    </source>
</evidence>
<dbReference type="InterPro" id="IPR005471">
    <property type="entry name" value="Tscrpt_reg_IclR_N"/>
</dbReference>
<evidence type="ECO:0000313" key="7">
    <source>
        <dbReference type="Proteomes" id="UP001144205"/>
    </source>
</evidence>
<accession>A0ABQ5LY06</accession>
<evidence type="ECO:0000259" key="4">
    <source>
        <dbReference type="PROSITE" id="PS51077"/>
    </source>
</evidence>
<comment type="caution">
    <text evidence="6">The sequence shown here is derived from an EMBL/GenBank/DDBJ whole genome shotgun (WGS) entry which is preliminary data.</text>
</comment>
<feature type="domain" description="HTH iclR-type" evidence="4">
    <location>
        <begin position="5"/>
        <end position="68"/>
    </location>
</feature>
<dbReference type="InterPro" id="IPR036390">
    <property type="entry name" value="WH_DNA-bd_sf"/>
</dbReference>
<dbReference type="SUPFAM" id="SSF46785">
    <property type="entry name" value="Winged helix' DNA-binding domain"/>
    <property type="match status" value="1"/>
</dbReference>
<evidence type="ECO:0000256" key="2">
    <source>
        <dbReference type="ARBA" id="ARBA00023125"/>
    </source>
</evidence>
<dbReference type="InterPro" id="IPR014757">
    <property type="entry name" value="Tscrpt_reg_IclR_C"/>
</dbReference>
<protein>
    <submittedName>
        <fullName evidence="6">Transcriptional regulator</fullName>
    </submittedName>
</protein>
<keyword evidence="2" id="KW-0238">DNA-binding</keyword>
<evidence type="ECO:0000259" key="5">
    <source>
        <dbReference type="PROSITE" id="PS51078"/>
    </source>
</evidence>
<dbReference type="Proteomes" id="UP001144205">
    <property type="component" value="Unassembled WGS sequence"/>
</dbReference>
<name>A0ABQ5LY06_9RHOB</name>
<dbReference type="Gene3D" id="1.10.10.10">
    <property type="entry name" value="Winged helix-like DNA-binding domain superfamily/Winged helix DNA-binding domain"/>
    <property type="match status" value="1"/>
</dbReference>
<dbReference type="EMBL" id="BROH01000015">
    <property type="protein sequence ID" value="GKY89850.1"/>
    <property type="molecule type" value="Genomic_DNA"/>
</dbReference>
<evidence type="ECO:0000256" key="1">
    <source>
        <dbReference type="ARBA" id="ARBA00023015"/>
    </source>
</evidence>
<proteinExistence type="predicted"/>
<dbReference type="SMART" id="SM00346">
    <property type="entry name" value="HTH_ICLR"/>
    <property type="match status" value="1"/>
</dbReference>
<keyword evidence="3" id="KW-0804">Transcription</keyword>
<dbReference type="SUPFAM" id="SSF55781">
    <property type="entry name" value="GAF domain-like"/>
    <property type="match status" value="1"/>
</dbReference>
<reference evidence="6" key="1">
    <citation type="journal article" date="2023" name="Int. J. Syst. Evol. Microbiol.">
        <title>Sinisalibacter aestuarii sp. nov., isolated from estuarine sediment of the Arakawa River.</title>
        <authorList>
            <person name="Arafat S.T."/>
            <person name="Hirano S."/>
            <person name="Sato A."/>
            <person name="Takeuchi K."/>
            <person name="Yasuda T."/>
            <person name="Terahara T."/>
            <person name="Hamada M."/>
            <person name="Kobayashi T."/>
        </authorList>
    </citation>
    <scope>NUCLEOTIDE SEQUENCE</scope>
    <source>
        <strain evidence="6">B-399</strain>
    </source>
</reference>
<dbReference type="InterPro" id="IPR036388">
    <property type="entry name" value="WH-like_DNA-bd_sf"/>
</dbReference>
<dbReference type="PANTHER" id="PTHR30136">
    <property type="entry name" value="HELIX-TURN-HELIX TRANSCRIPTIONAL REGULATOR, ICLR FAMILY"/>
    <property type="match status" value="1"/>
</dbReference>
<feature type="domain" description="IclR-ED" evidence="5">
    <location>
        <begin position="69"/>
        <end position="250"/>
    </location>
</feature>
<dbReference type="PANTHER" id="PTHR30136:SF39">
    <property type="entry name" value="TRANSCRIPTIONAL REGULATORY PROTEIN"/>
    <property type="match status" value="1"/>
</dbReference>
<dbReference type="InterPro" id="IPR050707">
    <property type="entry name" value="HTH_MetabolicPath_Reg"/>
</dbReference>
<sequence>MVTGTQTIDRATVIMDIVADGRTDGVSFNEIEAACGLTRPTARRMLHALVQHGYVAQDRETRRYYLGPRIYELSLMVQPVFDFKALSEPSVNRLVDTTGDTVFLNRVTGGSVTCIVRESGSYPVKAFMLDVGVQRTIGLGAGGIAILAAMAPNAADAHLQAHAEELSAFRGGNDSLLDVIEKARVVGYVHRDVPDFGVRTIAKAIRDCREVPFASMSVSSIRDRMQGEHLDLVVNALEKEVARLEHKLSRMRPMTYGR</sequence>